<dbReference type="SUPFAM" id="SSF52540">
    <property type="entry name" value="P-loop containing nucleoside triphosphate hydrolases"/>
    <property type="match status" value="1"/>
</dbReference>
<comment type="similarity">
    <text evidence="5">Belongs to the DEAD box helicase family.</text>
</comment>
<dbReference type="PANTHER" id="PTHR47959:SF1">
    <property type="entry name" value="ATP-DEPENDENT RNA HELICASE DBPA"/>
    <property type="match status" value="1"/>
</dbReference>
<evidence type="ECO:0000256" key="1">
    <source>
        <dbReference type="ARBA" id="ARBA00022741"/>
    </source>
</evidence>
<dbReference type="InterPro" id="IPR014001">
    <property type="entry name" value="Helicase_ATP-bd"/>
</dbReference>
<dbReference type="CDD" id="cd18787">
    <property type="entry name" value="SF2_C_DEAD"/>
    <property type="match status" value="1"/>
</dbReference>
<dbReference type="PROSITE" id="PS51192">
    <property type="entry name" value="HELICASE_ATP_BIND_1"/>
    <property type="match status" value="1"/>
</dbReference>
<evidence type="ECO:0000256" key="2">
    <source>
        <dbReference type="ARBA" id="ARBA00022801"/>
    </source>
</evidence>
<accession>A0AA35R188</accession>
<comment type="caution">
    <text evidence="9">The sequence shown here is derived from an EMBL/GenBank/DDBJ whole genome shotgun (WGS) entry which is preliminary data.</text>
</comment>
<dbReference type="SMART" id="SM00487">
    <property type="entry name" value="DEXDc"/>
    <property type="match status" value="1"/>
</dbReference>
<dbReference type="GO" id="GO:0003676">
    <property type="term" value="F:nucleic acid binding"/>
    <property type="evidence" value="ECO:0007669"/>
    <property type="project" value="InterPro"/>
</dbReference>
<evidence type="ECO:0000256" key="6">
    <source>
        <dbReference type="SAM" id="MobiDB-lite"/>
    </source>
</evidence>
<feature type="domain" description="Helicase ATP-binding" evidence="7">
    <location>
        <begin position="14"/>
        <end position="184"/>
    </location>
</feature>
<keyword evidence="3 5" id="KW-0347">Helicase</keyword>
<reference evidence="9" key="1">
    <citation type="submission" date="2023-03" db="EMBL/GenBank/DDBJ databases">
        <authorList>
            <person name="Steffen K."/>
            <person name="Cardenas P."/>
        </authorList>
    </citation>
    <scope>NUCLEOTIDE SEQUENCE</scope>
</reference>
<evidence type="ECO:0000256" key="5">
    <source>
        <dbReference type="RuleBase" id="RU000492"/>
    </source>
</evidence>
<name>A0AA35R188_GEOBA</name>
<keyword evidence="2 5" id="KW-0378">Hydrolase</keyword>
<protein>
    <submittedName>
        <fullName evidence="9">DEAD-box ATP-dependent RNA helicase CshA</fullName>
    </submittedName>
</protein>
<keyword evidence="10" id="KW-1185">Reference proteome</keyword>
<dbReference type="GO" id="GO:0005829">
    <property type="term" value="C:cytosol"/>
    <property type="evidence" value="ECO:0007669"/>
    <property type="project" value="TreeGrafter"/>
</dbReference>
<proteinExistence type="inferred from homology"/>
<dbReference type="InterPro" id="IPR000629">
    <property type="entry name" value="RNA-helicase_DEAD-box_CS"/>
</dbReference>
<dbReference type="InterPro" id="IPR001650">
    <property type="entry name" value="Helicase_C-like"/>
</dbReference>
<feature type="compositionally biased region" description="Basic and acidic residues" evidence="6">
    <location>
        <begin position="349"/>
        <end position="364"/>
    </location>
</feature>
<sequence>MGISDPTPIQKQSIPHLLEGQDLIGQARTGSGKTLAFAVPLVEQCESTMRRVQALVLVPTRELAIQVGGVTEELARSQGLHVTLLYGGRSLGQDHKALQRGAQIVIGTPGRTLDHVRQGSLKLNSVRFLVLDEADEMLDRGFAHDVDAILSQTPRQRQTTLFSATVPDWVAQTARKHLHDPVMVEVDADFQGLPTVEHLVYSIQKTDKMDALRTLLDRRDGAPILVFGKTKHGVKRLAGQLDALGYPVGALQGNLSQPARERVMKDFRSGAAPILIATNVAARGLDVEGIGQVINYDLPDSEQLFTHRVGRTGRMGRAGEAITFITPDEDRKWREIERGLGHQFTRKSWTREQRTAERREKAQEEFGLEESAVRVRPRR</sequence>
<dbReference type="CDD" id="cd00268">
    <property type="entry name" value="DEADc"/>
    <property type="match status" value="1"/>
</dbReference>
<dbReference type="Proteomes" id="UP001174909">
    <property type="component" value="Unassembled WGS sequence"/>
</dbReference>
<dbReference type="InterPro" id="IPR027417">
    <property type="entry name" value="P-loop_NTPase"/>
</dbReference>
<feature type="region of interest" description="Disordered" evidence="6">
    <location>
        <begin position="347"/>
        <end position="379"/>
    </location>
</feature>
<keyword evidence="4 5" id="KW-0067">ATP-binding</keyword>
<evidence type="ECO:0000256" key="4">
    <source>
        <dbReference type="ARBA" id="ARBA00022840"/>
    </source>
</evidence>
<dbReference type="InterPro" id="IPR050079">
    <property type="entry name" value="DEAD_box_RNA_helicase"/>
</dbReference>
<feature type="domain" description="Helicase C-terminal" evidence="8">
    <location>
        <begin position="195"/>
        <end position="361"/>
    </location>
</feature>
<dbReference type="PANTHER" id="PTHR47959">
    <property type="entry name" value="ATP-DEPENDENT RNA HELICASE RHLE-RELATED"/>
    <property type="match status" value="1"/>
</dbReference>
<dbReference type="PROSITE" id="PS00039">
    <property type="entry name" value="DEAD_ATP_HELICASE"/>
    <property type="match status" value="1"/>
</dbReference>
<dbReference type="PROSITE" id="PS51194">
    <property type="entry name" value="HELICASE_CTER"/>
    <property type="match status" value="1"/>
</dbReference>
<keyword evidence="1 5" id="KW-0547">Nucleotide-binding</keyword>
<dbReference type="EMBL" id="CASHTH010000351">
    <property type="protein sequence ID" value="CAI7998511.1"/>
    <property type="molecule type" value="Genomic_DNA"/>
</dbReference>
<evidence type="ECO:0000259" key="7">
    <source>
        <dbReference type="PROSITE" id="PS51192"/>
    </source>
</evidence>
<dbReference type="SMART" id="SM00490">
    <property type="entry name" value="HELICc"/>
    <property type="match status" value="1"/>
</dbReference>
<dbReference type="Gene3D" id="3.40.50.300">
    <property type="entry name" value="P-loop containing nucleotide triphosphate hydrolases"/>
    <property type="match status" value="2"/>
</dbReference>
<dbReference type="Pfam" id="PF00271">
    <property type="entry name" value="Helicase_C"/>
    <property type="match status" value="1"/>
</dbReference>
<evidence type="ECO:0000313" key="10">
    <source>
        <dbReference type="Proteomes" id="UP001174909"/>
    </source>
</evidence>
<dbReference type="GO" id="GO:0016787">
    <property type="term" value="F:hydrolase activity"/>
    <property type="evidence" value="ECO:0007669"/>
    <property type="project" value="UniProtKB-KW"/>
</dbReference>
<dbReference type="InterPro" id="IPR044742">
    <property type="entry name" value="DEAD/DEAH_RhlB"/>
</dbReference>
<evidence type="ECO:0000256" key="3">
    <source>
        <dbReference type="ARBA" id="ARBA00022806"/>
    </source>
</evidence>
<dbReference type="GO" id="GO:0003724">
    <property type="term" value="F:RNA helicase activity"/>
    <property type="evidence" value="ECO:0007669"/>
    <property type="project" value="TreeGrafter"/>
</dbReference>
<dbReference type="InterPro" id="IPR011545">
    <property type="entry name" value="DEAD/DEAH_box_helicase_dom"/>
</dbReference>
<organism evidence="9 10">
    <name type="scientific">Geodia barretti</name>
    <name type="common">Barrett's horny sponge</name>
    <dbReference type="NCBI Taxonomy" id="519541"/>
    <lineage>
        <taxon>Eukaryota</taxon>
        <taxon>Metazoa</taxon>
        <taxon>Porifera</taxon>
        <taxon>Demospongiae</taxon>
        <taxon>Heteroscleromorpha</taxon>
        <taxon>Tetractinellida</taxon>
        <taxon>Astrophorina</taxon>
        <taxon>Geodiidae</taxon>
        <taxon>Geodia</taxon>
    </lineage>
</organism>
<evidence type="ECO:0000313" key="9">
    <source>
        <dbReference type="EMBL" id="CAI7998511.1"/>
    </source>
</evidence>
<dbReference type="GO" id="GO:0005524">
    <property type="term" value="F:ATP binding"/>
    <property type="evidence" value="ECO:0007669"/>
    <property type="project" value="UniProtKB-KW"/>
</dbReference>
<dbReference type="AlphaFoldDB" id="A0AA35R188"/>
<evidence type="ECO:0000259" key="8">
    <source>
        <dbReference type="PROSITE" id="PS51194"/>
    </source>
</evidence>
<gene>
    <name evidence="9" type="ORF">GBAR_LOCUS2453</name>
</gene>
<dbReference type="Pfam" id="PF00270">
    <property type="entry name" value="DEAD"/>
    <property type="match status" value="1"/>
</dbReference>